<feature type="transmembrane region" description="Helical" evidence="8">
    <location>
        <begin position="45"/>
        <end position="61"/>
    </location>
</feature>
<dbReference type="PANTHER" id="PTHR13906:SF4">
    <property type="entry name" value="LYSOPHOSPHOLIPID ACYLTRANSFERASE 6"/>
    <property type="match status" value="1"/>
</dbReference>
<feature type="transmembrane region" description="Helical" evidence="8">
    <location>
        <begin position="91"/>
        <end position="107"/>
    </location>
</feature>
<evidence type="ECO:0000256" key="4">
    <source>
        <dbReference type="ARBA" id="ARBA00022989"/>
    </source>
</evidence>
<proteinExistence type="evidence at transcript level"/>
<feature type="transmembrane region" description="Helical" evidence="8">
    <location>
        <begin position="348"/>
        <end position="368"/>
    </location>
</feature>
<evidence type="ECO:0000256" key="3">
    <source>
        <dbReference type="ARBA" id="ARBA00022692"/>
    </source>
</evidence>
<organism evidence="9">
    <name type="scientific">Entamoeba invadens</name>
    <dbReference type="NCBI Taxonomy" id="33085"/>
    <lineage>
        <taxon>Eukaryota</taxon>
        <taxon>Amoebozoa</taxon>
        <taxon>Evosea</taxon>
        <taxon>Archamoebae</taxon>
        <taxon>Mastigamoebida</taxon>
        <taxon>Entamoebidae</taxon>
        <taxon>Entamoeba</taxon>
    </lineage>
</organism>
<keyword evidence="4 8" id="KW-1133">Transmembrane helix</keyword>
<feature type="region of interest" description="Disordered" evidence="7">
    <location>
        <begin position="454"/>
        <end position="496"/>
    </location>
</feature>
<keyword evidence="5 8" id="KW-0472">Membrane</keyword>
<dbReference type="Pfam" id="PF03062">
    <property type="entry name" value="MBOAT"/>
    <property type="match status" value="1"/>
</dbReference>
<feature type="transmembrane region" description="Helical" evidence="8">
    <location>
        <begin position="389"/>
        <end position="421"/>
    </location>
</feature>
<dbReference type="GO" id="GO:0030258">
    <property type="term" value="P:lipid modification"/>
    <property type="evidence" value="ECO:0007669"/>
    <property type="project" value="TreeGrafter"/>
</dbReference>
<evidence type="ECO:0000256" key="6">
    <source>
        <dbReference type="ARBA" id="ARBA00023315"/>
    </source>
</evidence>
<keyword evidence="6 9" id="KW-0012">Acyltransferase</keyword>
<evidence type="ECO:0000256" key="5">
    <source>
        <dbReference type="ARBA" id="ARBA00023136"/>
    </source>
</evidence>
<dbReference type="InterPro" id="IPR049941">
    <property type="entry name" value="LPLAT_7/PORCN-like"/>
</dbReference>
<feature type="transmembrane region" description="Helical" evidence="8">
    <location>
        <begin position="427"/>
        <end position="445"/>
    </location>
</feature>
<comment type="subcellular location">
    <subcellularLocation>
        <location evidence="1">Membrane</location>
        <topology evidence="1">Multi-pass membrane protein</topology>
    </subcellularLocation>
</comment>
<feature type="transmembrane region" description="Helical" evidence="8">
    <location>
        <begin position="262"/>
        <end position="282"/>
    </location>
</feature>
<keyword evidence="2 9" id="KW-0808">Transferase</keyword>
<dbReference type="EMBL" id="AK422131">
    <property type="protein sequence ID" value="BAN40634.1"/>
    <property type="molecule type" value="mRNA"/>
</dbReference>
<feature type="transmembrane region" description="Helical" evidence="8">
    <location>
        <begin position="20"/>
        <end position="38"/>
    </location>
</feature>
<dbReference type="GO" id="GO:0016020">
    <property type="term" value="C:membrane"/>
    <property type="evidence" value="ECO:0007669"/>
    <property type="project" value="UniProtKB-SubCell"/>
</dbReference>
<accession>S0B0E8</accession>
<keyword evidence="3 8" id="KW-0812">Transmembrane</keyword>
<evidence type="ECO:0000256" key="7">
    <source>
        <dbReference type="SAM" id="MobiDB-lite"/>
    </source>
</evidence>
<dbReference type="AlphaFoldDB" id="S0B0E8"/>
<sequence>MGISETILTLWNNIPTITPHYFTVALLFIAPVPLSLVSRHITNRTARVWFIILTSVISQWICFQEYMLHGTLSILITYILMKTVKYPYAHYLNLIIQFIYVLYGHAWRMYNFYLIYSTDWTILQMMLIVRLSCITWDRSLSFRPENEVKPRHKHLVMKEDPSLTDLFAYCYHLPGMLIGPNVDFNTFYKYLDLSMFPNKQIPVTITTKAFITRLIELFVIYCCGVTSPVEFTYVMTDDFVQRTFLYRLGYLLVAHYTNMSKYLFMFVAGELACVGCGISYYVTEKGQEKFAKFRNIRITKILTARGLKMFASNWNLGIVDWVTSVVNDIVPDSWGWLARHALTYIMNAFWHGLYPGYLLFFFCCGIPYEFCSRRFLRIINTYINKKSKLYWVWQVVGMFLSLMLMIFCHIAFNLMAFSYVWKAWTNLYFYFYVMLAAMYVLQFVIPPLPASYWDDKGSQQRNLKESATKKEMKNEEGKEEKKRTEENVGSPKAKDE</sequence>
<protein>
    <submittedName>
        <fullName evidence="9">Membrane-bound O-acyltransferase domain-containing protein, putative</fullName>
    </submittedName>
</protein>
<dbReference type="InterPro" id="IPR004299">
    <property type="entry name" value="MBOAT_fam"/>
</dbReference>
<evidence type="ECO:0000313" key="9">
    <source>
        <dbReference type="EMBL" id="BAN40634.1"/>
    </source>
</evidence>
<evidence type="ECO:0000256" key="2">
    <source>
        <dbReference type="ARBA" id="ARBA00022679"/>
    </source>
</evidence>
<dbReference type="GO" id="GO:0016746">
    <property type="term" value="F:acyltransferase activity"/>
    <property type="evidence" value="ECO:0007669"/>
    <property type="project" value="UniProtKB-KW"/>
</dbReference>
<name>S0B0E8_ENTIV</name>
<evidence type="ECO:0000256" key="1">
    <source>
        <dbReference type="ARBA" id="ARBA00004141"/>
    </source>
</evidence>
<dbReference type="VEuPathDB" id="AmoebaDB:EIN_197380"/>
<evidence type="ECO:0000256" key="8">
    <source>
        <dbReference type="SAM" id="Phobius"/>
    </source>
</evidence>
<dbReference type="PANTHER" id="PTHR13906">
    <property type="entry name" value="PORCUPINE"/>
    <property type="match status" value="1"/>
</dbReference>
<reference evidence="9" key="1">
    <citation type="submission" date="2012-06" db="EMBL/GenBank/DDBJ databases">
        <title>Short 5' UTR of Entamoeba genes.</title>
        <authorList>
            <person name="Hiranuka K."/>
            <person name="Kumagai M."/>
            <person name="Wakaguri H."/>
            <person name="Suzuki Y."/>
            <person name="Sugano S."/>
            <person name="Watanabe J."/>
            <person name="Makioka A."/>
        </authorList>
    </citation>
    <scope>NUCLEOTIDE SEQUENCE</scope>
    <source>
        <strain evidence="9">IP1</strain>
    </source>
</reference>